<gene>
    <name evidence="1" type="ORF">ABIC20_007265</name>
</gene>
<organism evidence="1 2">
    <name type="scientific">Methylobacterium radiotolerans</name>
    <dbReference type="NCBI Taxonomy" id="31998"/>
    <lineage>
        <taxon>Bacteria</taxon>
        <taxon>Pseudomonadati</taxon>
        <taxon>Pseudomonadota</taxon>
        <taxon>Alphaproteobacteria</taxon>
        <taxon>Hyphomicrobiales</taxon>
        <taxon>Methylobacteriaceae</taxon>
        <taxon>Methylobacterium</taxon>
    </lineage>
</organism>
<sequence>MSIYRLKCLPRFQDGHTGYVLDARVIEAGSADDTIRQAKLYECGNPDLTLVSLALSVLSGAVIWSLQSQADWNDSDRAC</sequence>
<evidence type="ECO:0000313" key="2">
    <source>
        <dbReference type="Proteomes" id="UP001549119"/>
    </source>
</evidence>
<keyword evidence="2" id="KW-1185">Reference proteome</keyword>
<proteinExistence type="predicted"/>
<dbReference type="EMBL" id="JBEPNW010000007">
    <property type="protein sequence ID" value="MET3869880.1"/>
    <property type="molecule type" value="Genomic_DNA"/>
</dbReference>
<dbReference type="RefSeq" id="WP_209735513.1">
    <property type="nucleotide sequence ID" value="NZ_JBEPNV010000004.1"/>
</dbReference>
<comment type="caution">
    <text evidence="1">The sequence shown here is derived from an EMBL/GenBank/DDBJ whole genome shotgun (WGS) entry which is preliminary data.</text>
</comment>
<protein>
    <submittedName>
        <fullName evidence="1">Uncharacterized protein</fullName>
    </submittedName>
</protein>
<accession>A0ABV2NUA4</accession>
<evidence type="ECO:0000313" key="1">
    <source>
        <dbReference type="EMBL" id="MET3869880.1"/>
    </source>
</evidence>
<reference evidence="1 2" key="1">
    <citation type="submission" date="2024-06" db="EMBL/GenBank/DDBJ databases">
        <title>Genomics of switchgrass bacterial isolates.</title>
        <authorList>
            <person name="Shade A."/>
        </authorList>
    </citation>
    <scope>NUCLEOTIDE SEQUENCE [LARGE SCALE GENOMIC DNA]</scope>
    <source>
        <strain evidence="1 2">PvP084</strain>
    </source>
</reference>
<name>A0ABV2NUA4_9HYPH</name>
<dbReference type="Proteomes" id="UP001549119">
    <property type="component" value="Unassembled WGS sequence"/>
</dbReference>